<name>A0A7Y7J0P7_9PROT</name>
<dbReference type="SUPFAM" id="SSF52540">
    <property type="entry name" value="P-loop containing nucleoside triphosphate hydrolases"/>
    <property type="match status" value="1"/>
</dbReference>
<dbReference type="GO" id="GO:0016887">
    <property type="term" value="F:ATP hydrolysis activity"/>
    <property type="evidence" value="ECO:0007669"/>
    <property type="project" value="InterPro"/>
</dbReference>
<evidence type="ECO:0000256" key="6">
    <source>
        <dbReference type="ARBA" id="ARBA00022989"/>
    </source>
</evidence>
<keyword evidence="2" id="KW-0813">Transport</keyword>
<evidence type="ECO:0000256" key="8">
    <source>
        <dbReference type="SAM" id="Phobius"/>
    </source>
</evidence>
<feature type="non-terminal residue" evidence="10">
    <location>
        <position position="393"/>
    </location>
</feature>
<dbReference type="Pfam" id="PF00005">
    <property type="entry name" value="ABC_tran"/>
    <property type="match status" value="1"/>
</dbReference>
<dbReference type="InterPro" id="IPR000515">
    <property type="entry name" value="MetI-like"/>
</dbReference>
<dbReference type="Gene3D" id="1.10.3720.10">
    <property type="entry name" value="MetI-like"/>
    <property type="match status" value="1"/>
</dbReference>
<sequence>HGPGAVLWRVSLPLAWRAILAGLLLAWLRAFGEFGATVMVAYHPYSLPVFTYVAFGESGLPAMLPILAPTLLLAATILAAGQALIRPRRADAPLPGGMPAPLVETADSDAPPRTLSLALDHRAGGFHLRLACRIRARRVAILGASGSGKSMTLRLIAGLDDAAGATIGPPIGPPIRPTIRPTIRLDGDDLGPVPPQRRRIAYVPQGYALPAHLTVARQVSFAADSTPDRAAAWMKLMGLDELSARYPHQLSPGQRQRVALARALSRREVDLVLLDEPFSALDAPLRARLRRDVLRVLGPMRAMTILVTHDPAEAMDMAEEIIMLDGGRIIRAGPVASVFSRPGSEIAARLLGADQIHDGLMLPCGRMDIGGGVALRIAGDAPAAGAAMRWAVR</sequence>
<evidence type="ECO:0000256" key="4">
    <source>
        <dbReference type="ARBA" id="ARBA00022741"/>
    </source>
</evidence>
<evidence type="ECO:0000256" key="2">
    <source>
        <dbReference type="ARBA" id="ARBA00022448"/>
    </source>
</evidence>
<dbReference type="Gene3D" id="3.40.50.300">
    <property type="entry name" value="P-loop containing nucleotide triphosphate hydrolases"/>
    <property type="match status" value="1"/>
</dbReference>
<gene>
    <name evidence="10" type="ORF">HUK84_19255</name>
</gene>
<dbReference type="GO" id="GO:0005524">
    <property type="term" value="F:ATP binding"/>
    <property type="evidence" value="ECO:0007669"/>
    <property type="project" value="UniProtKB-KW"/>
</dbReference>
<comment type="subcellular location">
    <subcellularLocation>
        <location evidence="1">Cell membrane</location>
        <topology evidence="1">Multi-pass membrane protein</topology>
    </subcellularLocation>
</comment>
<feature type="non-terminal residue" evidence="10">
    <location>
        <position position="1"/>
    </location>
</feature>
<dbReference type="PROSITE" id="PS50893">
    <property type="entry name" value="ABC_TRANSPORTER_2"/>
    <property type="match status" value="1"/>
</dbReference>
<protein>
    <submittedName>
        <fullName evidence="10">ATP-binding cassette domain-containing protein</fullName>
    </submittedName>
</protein>
<dbReference type="RefSeq" id="WP_176641648.1">
    <property type="nucleotide sequence ID" value="NZ_JABXXP010000810.1"/>
</dbReference>
<keyword evidence="6 8" id="KW-1133">Transmembrane helix</keyword>
<keyword evidence="4" id="KW-0547">Nucleotide-binding</keyword>
<dbReference type="CDD" id="cd06261">
    <property type="entry name" value="TM_PBP2"/>
    <property type="match status" value="1"/>
</dbReference>
<dbReference type="PANTHER" id="PTHR42781">
    <property type="entry name" value="SPERMIDINE/PUTRESCINE IMPORT ATP-BINDING PROTEIN POTA"/>
    <property type="match status" value="1"/>
</dbReference>
<reference evidence="10 11" key="1">
    <citation type="submission" date="2020-06" db="EMBL/GenBank/DDBJ databases">
        <title>Description of novel acetic acid bacteria.</title>
        <authorList>
            <person name="Sombolestani A."/>
        </authorList>
    </citation>
    <scope>NUCLEOTIDE SEQUENCE [LARGE SCALE GENOMIC DNA]</scope>
    <source>
        <strain evidence="10 11">LMG 31431</strain>
    </source>
</reference>
<evidence type="ECO:0000256" key="1">
    <source>
        <dbReference type="ARBA" id="ARBA00004651"/>
    </source>
</evidence>
<dbReference type="InterPro" id="IPR027417">
    <property type="entry name" value="P-loop_NTPase"/>
</dbReference>
<dbReference type="PROSITE" id="PS00211">
    <property type="entry name" value="ABC_TRANSPORTER_1"/>
    <property type="match status" value="1"/>
</dbReference>
<evidence type="ECO:0000313" key="10">
    <source>
        <dbReference type="EMBL" id="NVN13245.1"/>
    </source>
</evidence>
<feature type="transmembrane region" description="Helical" evidence="8">
    <location>
        <begin position="66"/>
        <end position="85"/>
    </location>
</feature>
<dbReference type="SMART" id="SM00382">
    <property type="entry name" value="AAA"/>
    <property type="match status" value="1"/>
</dbReference>
<dbReference type="GO" id="GO:0055085">
    <property type="term" value="P:transmembrane transport"/>
    <property type="evidence" value="ECO:0007669"/>
    <property type="project" value="InterPro"/>
</dbReference>
<comment type="caution">
    <text evidence="10">The sequence shown here is derived from an EMBL/GenBank/DDBJ whole genome shotgun (WGS) entry which is preliminary data.</text>
</comment>
<evidence type="ECO:0000259" key="9">
    <source>
        <dbReference type="PROSITE" id="PS50893"/>
    </source>
</evidence>
<dbReference type="SUPFAM" id="SSF161098">
    <property type="entry name" value="MetI-like"/>
    <property type="match status" value="1"/>
</dbReference>
<evidence type="ECO:0000256" key="3">
    <source>
        <dbReference type="ARBA" id="ARBA00022692"/>
    </source>
</evidence>
<feature type="domain" description="ABC transporter" evidence="9">
    <location>
        <begin position="112"/>
        <end position="351"/>
    </location>
</feature>
<evidence type="ECO:0000256" key="5">
    <source>
        <dbReference type="ARBA" id="ARBA00022840"/>
    </source>
</evidence>
<proteinExistence type="predicted"/>
<accession>A0A7Y7J0P7</accession>
<dbReference type="InterPro" id="IPR035906">
    <property type="entry name" value="MetI-like_sf"/>
</dbReference>
<dbReference type="EMBL" id="JABXXP010000810">
    <property type="protein sequence ID" value="NVN13245.1"/>
    <property type="molecule type" value="Genomic_DNA"/>
</dbReference>
<evidence type="ECO:0000256" key="7">
    <source>
        <dbReference type="ARBA" id="ARBA00023136"/>
    </source>
</evidence>
<feature type="transmembrane region" description="Helical" evidence="8">
    <location>
        <begin position="34"/>
        <end position="54"/>
    </location>
</feature>
<dbReference type="InterPro" id="IPR050093">
    <property type="entry name" value="ABC_SmlMolc_Importer"/>
</dbReference>
<dbReference type="InterPro" id="IPR017871">
    <property type="entry name" value="ABC_transporter-like_CS"/>
</dbReference>
<organism evidence="10 11">
    <name type="scientific">Nguyenibacter vanlangensis</name>
    <dbReference type="NCBI Taxonomy" id="1216886"/>
    <lineage>
        <taxon>Bacteria</taxon>
        <taxon>Pseudomonadati</taxon>
        <taxon>Pseudomonadota</taxon>
        <taxon>Alphaproteobacteria</taxon>
        <taxon>Acetobacterales</taxon>
        <taxon>Acetobacteraceae</taxon>
        <taxon>Nguyenibacter</taxon>
    </lineage>
</organism>
<keyword evidence="3 8" id="KW-0812">Transmembrane</keyword>
<dbReference type="Proteomes" id="UP000534870">
    <property type="component" value="Unassembled WGS sequence"/>
</dbReference>
<keyword evidence="5 10" id="KW-0067">ATP-binding</keyword>
<dbReference type="InterPro" id="IPR003593">
    <property type="entry name" value="AAA+_ATPase"/>
</dbReference>
<feature type="transmembrane region" description="Helical" evidence="8">
    <location>
        <begin position="6"/>
        <end position="27"/>
    </location>
</feature>
<keyword evidence="7 8" id="KW-0472">Membrane</keyword>
<dbReference type="AlphaFoldDB" id="A0A7Y7J0P7"/>
<evidence type="ECO:0000313" key="11">
    <source>
        <dbReference type="Proteomes" id="UP000534870"/>
    </source>
</evidence>
<dbReference type="InterPro" id="IPR003439">
    <property type="entry name" value="ABC_transporter-like_ATP-bd"/>
</dbReference>
<dbReference type="PANTHER" id="PTHR42781:SF4">
    <property type="entry name" value="SPERMIDINE_PUTRESCINE IMPORT ATP-BINDING PROTEIN POTA"/>
    <property type="match status" value="1"/>
</dbReference>
<dbReference type="GO" id="GO:0005886">
    <property type="term" value="C:plasma membrane"/>
    <property type="evidence" value="ECO:0007669"/>
    <property type="project" value="UniProtKB-SubCell"/>
</dbReference>